<evidence type="ECO:0000313" key="4">
    <source>
        <dbReference type="EMBL" id="MEI2681633.1"/>
    </source>
</evidence>
<dbReference type="RefSeq" id="WP_048917167.1">
    <property type="nucleotide sequence ID" value="NZ_CAKKMT010000009.1"/>
</dbReference>
<keyword evidence="2" id="KW-1133">Transmembrane helix</keyword>
<dbReference type="InterPro" id="IPR012902">
    <property type="entry name" value="N_methyl_site"/>
</dbReference>
<accession>A0ABU8DDP0</accession>
<protein>
    <submittedName>
        <fullName evidence="4">Prepilin-type N-terminal cleavage/methylation domain-containing protein</fullName>
    </submittedName>
</protein>
<dbReference type="InterPro" id="IPR022204">
    <property type="entry name" value="PpdC-like_C"/>
</dbReference>
<evidence type="ECO:0000313" key="5">
    <source>
        <dbReference type="Proteomes" id="UP001306592"/>
    </source>
</evidence>
<evidence type="ECO:0000256" key="1">
    <source>
        <dbReference type="ARBA" id="ARBA00004167"/>
    </source>
</evidence>
<dbReference type="Pfam" id="PF12528">
    <property type="entry name" value="T2SSppdC"/>
    <property type="match status" value="1"/>
</dbReference>
<keyword evidence="2" id="KW-0812">Transmembrane</keyword>
<reference evidence="4 5" key="1">
    <citation type="submission" date="2024-02" db="EMBL/GenBank/DDBJ databases">
        <title>First report Erwinia aphidicola in onion in Chile.</title>
        <authorList>
            <person name="Valenzuela M."/>
            <person name="Pena M."/>
            <person name="Dutta B."/>
        </authorList>
    </citation>
    <scope>NUCLEOTIDE SEQUENCE [LARGE SCALE GENOMIC DNA]</scope>
    <source>
        <strain evidence="4 5">QCJ3A</strain>
    </source>
</reference>
<proteinExistence type="predicted"/>
<evidence type="ECO:0000259" key="3">
    <source>
        <dbReference type="Pfam" id="PF12528"/>
    </source>
</evidence>
<sequence>MLTNEQGFSLVETLFALLLFSLSFTALMHYQQALGLGFQQQWQQREAWRNAQQRLEGQQMPGWRFTLQARSGPSGCQLLSARATSPAGRSAELTQLQCPANRG</sequence>
<feature type="domain" description="Prepilin peptidase dependent protein C-like C-terminal" evidence="3">
    <location>
        <begin position="30"/>
        <end position="99"/>
    </location>
</feature>
<comment type="subcellular location">
    <subcellularLocation>
        <location evidence="1">Membrane</location>
        <topology evidence="1">Single-pass membrane protein</topology>
    </subcellularLocation>
</comment>
<organism evidence="4 5">
    <name type="scientific">Erwinia aphidicola</name>
    <dbReference type="NCBI Taxonomy" id="68334"/>
    <lineage>
        <taxon>Bacteria</taxon>
        <taxon>Pseudomonadati</taxon>
        <taxon>Pseudomonadota</taxon>
        <taxon>Gammaproteobacteria</taxon>
        <taxon>Enterobacterales</taxon>
        <taxon>Erwiniaceae</taxon>
        <taxon>Erwinia</taxon>
    </lineage>
</organism>
<dbReference type="PROSITE" id="PS00409">
    <property type="entry name" value="PROKAR_NTER_METHYL"/>
    <property type="match status" value="1"/>
</dbReference>
<evidence type="ECO:0000256" key="2">
    <source>
        <dbReference type="SAM" id="Phobius"/>
    </source>
</evidence>
<dbReference type="EMBL" id="JBANEI010000004">
    <property type="protein sequence ID" value="MEI2681633.1"/>
    <property type="molecule type" value="Genomic_DNA"/>
</dbReference>
<dbReference type="Proteomes" id="UP001306592">
    <property type="component" value="Unassembled WGS sequence"/>
</dbReference>
<comment type="caution">
    <text evidence="4">The sequence shown here is derived from an EMBL/GenBank/DDBJ whole genome shotgun (WGS) entry which is preliminary data.</text>
</comment>
<name>A0ABU8DDP0_ERWAP</name>
<dbReference type="Pfam" id="PF07963">
    <property type="entry name" value="N_methyl"/>
    <property type="match status" value="1"/>
</dbReference>
<gene>
    <name evidence="4" type="ORF">V8N49_08165</name>
</gene>
<feature type="transmembrane region" description="Helical" evidence="2">
    <location>
        <begin position="6"/>
        <end position="30"/>
    </location>
</feature>
<keyword evidence="2" id="KW-0472">Membrane</keyword>
<keyword evidence="5" id="KW-1185">Reference proteome</keyword>